<keyword evidence="4" id="KW-0472">Membrane</keyword>
<dbReference type="GO" id="GO:0030117">
    <property type="term" value="C:membrane coat"/>
    <property type="evidence" value="ECO:0007669"/>
    <property type="project" value="InterPro"/>
</dbReference>
<gene>
    <name evidence="6" type="ORF">BgAZ_108580</name>
</gene>
<feature type="domain" description="Clathrin/coatomer adaptor adaptin-like N-terminal" evidence="5">
    <location>
        <begin position="42"/>
        <end position="572"/>
    </location>
</feature>
<dbReference type="GO" id="GO:0006886">
    <property type="term" value="P:intracellular protein transport"/>
    <property type="evidence" value="ECO:0007669"/>
    <property type="project" value="InterPro"/>
</dbReference>
<sequence length="757" mass="85026">MIAIAAPHLSREFYRFTKVLAECRSKEEEERLVLAEIASLKQLSLKKDVDKDQMKEYLVRAIYVEMLGFEAPFAHIHAINMAQEKQILCKMAGYLACRQLLKPQSELMLLLINTIQKDLNSPNYMEVTCALQCICDLVNKEMLPIILPRVIECLDSENEYIRKHSIMAIRKFHEFDNECVPNLTRIIERGICDNDPSVMGCTLALLQDALAVKPRSYRNLVPSLVSILNQIVEKRLAQTYNYHKVPAPWIQISIISIFGKMGRGSKAPCDQICECLRNVLQQVDSTPTSSSLVASAIVSECVKTIAVISANESITKMCSISISRMLTSDNNNMRYAGVAGLTTMVGINASYAAENQLAVVACLEDRDETIRHTTLDLLYRMTNAKNVMTIVKCFIEQLKSKSEQQRSLELINKVSLLCEKFAPNAMWYLDTVIQIMLLAPNLLKDDALLNAISVLKENMEDESFQNDVTHKVDELMSDIDVLPDILVKVISWVYANYPMQGSNDATKHVNILARFLRIPRLKNSTIYWILNNMRILIIADDYNVPEDVQSAISHLENSNCNSVSQCCKEIRMLLQIKPRLCSKSEAAVLDMAFIKEYVQHRLAQGDKPYDAPPTPPVDEVEEELPMATSELRYEPYKVETAAMQTYRETLTAADILTEEIIVNDVPKSWGPSGYIGSNMSGETVDAAAEAAGNHAAAEPSLDMTILSRVQRSEKVAEADEYVWKRKNQPVANKEQVEMARALFEGLTVTEGANDGGD</sequence>
<evidence type="ECO:0000256" key="2">
    <source>
        <dbReference type="ARBA" id="ARBA00022448"/>
    </source>
</evidence>
<evidence type="ECO:0000259" key="5">
    <source>
        <dbReference type="Pfam" id="PF01602"/>
    </source>
</evidence>
<evidence type="ECO:0000256" key="3">
    <source>
        <dbReference type="ARBA" id="ARBA00022927"/>
    </source>
</evidence>
<dbReference type="GO" id="GO:0012505">
    <property type="term" value="C:endomembrane system"/>
    <property type="evidence" value="ECO:0007669"/>
    <property type="project" value="UniProtKB-SubCell"/>
</dbReference>
<proteinExistence type="predicted"/>
<keyword evidence="2" id="KW-0813">Transport</keyword>
<evidence type="ECO:0000313" key="6">
    <source>
        <dbReference type="EMBL" id="KAK1444952.1"/>
    </source>
</evidence>
<evidence type="ECO:0000313" key="7">
    <source>
        <dbReference type="Proteomes" id="UP001230268"/>
    </source>
</evidence>
<dbReference type="Pfam" id="PF01602">
    <property type="entry name" value="Adaptin_N"/>
    <property type="match status" value="1"/>
</dbReference>
<evidence type="ECO:0000256" key="1">
    <source>
        <dbReference type="ARBA" id="ARBA00004308"/>
    </source>
</evidence>
<dbReference type="InterPro" id="IPR016024">
    <property type="entry name" value="ARM-type_fold"/>
</dbReference>
<keyword evidence="7" id="KW-1185">Reference proteome</keyword>
<dbReference type="SUPFAM" id="SSF48371">
    <property type="entry name" value="ARM repeat"/>
    <property type="match status" value="1"/>
</dbReference>
<protein>
    <submittedName>
        <fullName evidence="6">Adaptin</fullName>
    </submittedName>
</protein>
<dbReference type="InterPro" id="IPR011989">
    <property type="entry name" value="ARM-like"/>
</dbReference>
<dbReference type="Proteomes" id="UP001230268">
    <property type="component" value="Unassembled WGS sequence"/>
</dbReference>
<organism evidence="6 7">
    <name type="scientific">Babesia gibsoni</name>
    <dbReference type="NCBI Taxonomy" id="33632"/>
    <lineage>
        <taxon>Eukaryota</taxon>
        <taxon>Sar</taxon>
        <taxon>Alveolata</taxon>
        <taxon>Apicomplexa</taxon>
        <taxon>Aconoidasida</taxon>
        <taxon>Piroplasmida</taxon>
        <taxon>Babesiidae</taxon>
        <taxon>Babesia</taxon>
    </lineage>
</organism>
<evidence type="ECO:0000256" key="4">
    <source>
        <dbReference type="ARBA" id="ARBA00023136"/>
    </source>
</evidence>
<keyword evidence="3" id="KW-0653">Protein transport</keyword>
<dbReference type="InterPro" id="IPR050840">
    <property type="entry name" value="Adaptor_Complx_Large_Subunit"/>
</dbReference>
<dbReference type="AlphaFoldDB" id="A0AAD8PGW6"/>
<name>A0AAD8PGW6_BABGI</name>
<dbReference type="Gene3D" id="1.25.10.10">
    <property type="entry name" value="Leucine-rich Repeat Variant"/>
    <property type="match status" value="1"/>
</dbReference>
<dbReference type="GO" id="GO:0016192">
    <property type="term" value="P:vesicle-mediated transport"/>
    <property type="evidence" value="ECO:0007669"/>
    <property type="project" value="InterPro"/>
</dbReference>
<comment type="caution">
    <text evidence="6">The sequence shown here is derived from an EMBL/GenBank/DDBJ whole genome shotgun (WGS) entry which is preliminary data.</text>
</comment>
<comment type="subcellular location">
    <subcellularLocation>
        <location evidence="1">Endomembrane system</location>
    </subcellularLocation>
</comment>
<accession>A0AAD8PGW6</accession>
<dbReference type="EMBL" id="JAVEPI010000001">
    <property type="protein sequence ID" value="KAK1444952.1"/>
    <property type="molecule type" value="Genomic_DNA"/>
</dbReference>
<reference evidence="6" key="1">
    <citation type="submission" date="2023-08" db="EMBL/GenBank/DDBJ databases">
        <title>Draft sequence of the Babesia gibsoni genome.</title>
        <authorList>
            <person name="Yamagishi J.Y."/>
            <person name="Xuan X.X."/>
        </authorList>
    </citation>
    <scope>NUCLEOTIDE SEQUENCE</scope>
    <source>
        <strain evidence="6">Azabu</strain>
    </source>
</reference>
<dbReference type="PANTHER" id="PTHR22780">
    <property type="entry name" value="ADAPTIN, ALPHA/GAMMA/EPSILON"/>
    <property type="match status" value="1"/>
</dbReference>
<dbReference type="InterPro" id="IPR002553">
    <property type="entry name" value="Clathrin/coatomer_adapt-like_N"/>
</dbReference>